<dbReference type="Pfam" id="PF20611">
    <property type="entry name" value="DUF6801"/>
    <property type="match status" value="1"/>
</dbReference>
<feature type="region of interest" description="Disordered" evidence="1">
    <location>
        <begin position="187"/>
        <end position="221"/>
    </location>
</feature>
<evidence type="ECO:0000259" key="3">
    <source>
        <dbReference type="Pfam" id="PF20611"/>
    </source>
</evidence>
<sequence length="465" mass="47426">MTRFRRALVIAAAAISLVVVAGNAGAQQEPPRAEPLVIDTSLDYVCGEAGPVTLRVTATLPPTGVVGEPVEPADVGLQLTVPAAALAGLPGAASVTVVTRLDVLPSTWVAVQSDPVPLADPVVLGGTVTAPPVTPHRVGDLALAAGGLTVEVTGYAEDGAPTEPPSAGLTCVLAEGETAALATVPVGAPTAERVPSPKTGERGQRGQGAPSAAPPAIAAPPPPECYRLPDVPVEYRAPFCAKVNGRANIAKLDAAVYQPTGMVNITATNLMINKCPEKPPVGCQDALVLPELNGEPKYPPAPGSFYAFGFMPATGTMQLTQIGLANVHQWSKLTPIPGQPGEYEGLTTVNVKLSAQILDATVNGVPVPVGPDCRSAEPIDAVFTATYNGPDKYSITKGGPLMGTVTIPPFSGCGADEDLDPILTGLISGPGNRVRLYQGAVCTITGNNVGCDPIAEPNDPKYPKP</sequence>
<dbReference type="AlphaFoldDB" id="A0A7W7QEN5"/>
<comment type="caution">
    <text evidence="4">The sequence shown here is derived from an EMBL/GenBank/DDBJ whole genome shotgun (WGS) entry which is preliminary data.</text>
</comment>
<accession>A0A7W7QEN5</accession>
<dbReference type="RefSeq" id="WP_184816081.1">
    <property type="nucleotide sequence ID" value="NZ_JACHJQ010000011.1"/>
</dbReference>
<keyword evidence="5" id="KW-1185">Reference proteome</keyword>
<name>A0A7W7QEN5_9PSEU</name>
<keyword evidence="2" id="KW-0732">Signal</keyword>
<evidence type="ECO:0000256" key="1">
    <source>
        <dbReference type="SAM" id="MobiDB-lite"/>
    </source>
</evidence>
<feature type="signal peptide" evidence="2">
    <location>
        <begin position="1"/>
        <end position="26"/>
    </location>
</feature>
<evidence type="ECO:0000256" key="2">
    <source>
        <dbReference type="SAM" id="SignalP"/>
    </source>
</evidence>
<dbReference type="InterPro" id="IPR046542">
    <property type="entry name" value="DUF6801"/>
</dbReference>
<dbReference type="Proteomes" id="UP000520767">
    <property type="component" value="Unassembled WGS sequence"/>
</dbReference>
<evidence type="ECO:0000313" key="5">
    <source>
        <dbReference type="Proteomes" id="UP000520767"/>
    </source>
</evidence>
<evidence type="ECO:0000313" key="4">
    <source>
        <dbReference type="EMBL" id="MBB4912123.1"/>
    </source>
</evidence>
<organism evidence="4 5">
    <name type="scientific">Actinophytocola algeriensis</name>
    <dbReference type="NCBI Taxonomy" id="1768010"/>
    <lineage>
        <taxon>Bacteria</taxon>
        <taxon>Bacillati</taxon>
        <taxon>Actinomycetota</taxon>
        <taxon>Actinomycetes</taxon>
        <taxon>Pseudonocardiales</taxon>
        <taxon>Pseudonocardiaceae</taxon>
    </lineage>
</organism>
<feature type="domain" description="DUF6801" evidence="3">
    <location>
        <begin position="49"/>
        <end position="182"/>
    </location>
</feature>
<protein>
    <recommendedName>
        <fullName evidence="3">DUF6801 domain-containing protein</fullName>
    </recommendedName>
</protein>
<proteinExistence type="predicted"/>
<reference evidence="4 5" key="1">
    <citation type="submission" date="2020-08" db="EMBL/GenBank/DDBJ databases">
        <title>Genomic Encyclopedia of Type Strains, Phase III (KMG-III): the genomes of soil and plant-associated and newly described type strains.</title>
        <authorList>
            <person name="Whitman W."/>
        </authorList>
    </citation>
    <scope>NUCLEOTIDE SEQUENCE [LARGE SCALE GENOMIC DNA]</scope>
    <source>
        <strain evidence="4 5">CECT 8960</strain>
    </source>
</reference>
<gene>
    <name evidence="4" type="ORF">FHR82_008394</name>
</gene>
<dbReference type="EMBL" id="JACHJQ010000011">
    <property type="protein sequence ID" value="MBB4912123.1"/>
    <property type="molecule type" value="Genomic_DNA"/>
</dbReference>
<feature type="chain" id="PRO_5030819688" description="DUF6801 domain-containing protein" evidence="2">
    <location>
        <begin position="27"/>
        <end position="465"/>
    </location>
</feature>